<comment type="caution">
    <text evidence="2">The sequence shown here is derived from an EMBL/GenBank/DDBJ whole genome shotgun (WGS) entry which is preliminary data.</text>
</comment>
<evidence type="ECO:0000313" key="3">
    <source>
        <dbReference type="Proteomes" id="UP000218767"/>
    </source>
</evidence>
<evidence type="ECO:0000313" key="2">
    <source>
        <dbReference type="EMBL" id="PCI77586.1"/>
    </source>
</evidence>
<dbReference type="Gene3D" id="3.10.180.10">
    <property type="entry name" value="2,3-Dihydroxybiphenyl 1,2-Dioxygenase, domain 1"/>
    <property type="match status" value="2"/>
</dbReference>
<reference evidence="3" key="1">
    <citation type="submission" date="2017-08" db="EMBL/GenBank/DDBJ databases">
        <title>A dynamic microbial community with high functional redundancy inhabits the cold, oxic subseafloor aquifer.</title>
        <authorList>
            <person name="Tully B.J."/>
            <person name="Wheat C.G."/>
            <person name="Glazer B.T."/>
            <person name="Huber J.A."/>
        </authorList>
    </citation>
    <scope>NUCLEOTIDE SEQUENCE [LARGE SCALE GENOMIC DNA]</scope>
</reference>
<dbReference type="PROSITE" id="PS51819">
    <property type="entry name" value="VOC"/>
    <property type="match status" value="2"/>
</dbReference>
<proteinExistence type="predicted"/>
<accession>A0A2A4X501</accession>
<dbReference type="Proteomes" id="UP000218767">
    <property type="component" value="Unassembled WGS sequence"/>
</dbReference>
<dbReference type="InterPro" id="IPR050383">
    <property type="entry name" value="GlyoxalaseI/FosfomycinResist"/>
</dbReference>
<dbReference type="InterPro" id="IPR037523">
    <property type="entry name" value="VOC_core"/>
</dbReference>
<name>A0A2A4X501_9GAMM</name>
<protein>
    <recommendedName>
        <fullName evidence="1">VOC domain-containing protein</fullName>
    </recommendedName>
</protein>
<organism evidence="2 3">
    <name type="scientific">SAR86 cluster bacterium</name>
    <dbReference type="NCBI Taxonomy" id="2030880"/>
    <lineage>
        <taxon>Bacteria</taxon>
        <taxon>Pseudomonadati</taxon>
        <taxon>Pseudomonadota</taxon>
        <taxon>Gammaproteobacteria</taxon>
        <taxon>SAR86 cluster</taxon>
    </lineage>
</organism>
<feature type="domain" description="VOC" evidence="1">
    <location>
        <begin position="49"/>
        <end position="175"/>
    </location>
</feature>
<gene>
    <name evidence="2" type="ORF">COB20_07690</name>
</gene>
<feature type="domain" description="VOC" evidence="1">
    <location>
        <begin position="205"/>
        <end position="335"/>
    </location>
</feature>
<evidence type="ECO:0000259" key="1">
    <source>
        <dbReference type="PROSITE" id="PS51819"/>
    </source>
</evidence>
<dbReference type="AlphaFoldDB" id="A0A2A4X501"/>
<sequence>MVADVERLVSGIENRQFSRRTFLGSVAALAVTGSSSAATSSSPPLPVQSINHMTISVSNPAASLAWYQGLFGMPIAARQGETIVLQVGDGPQFMAIGGSPSDNPRITHLCLAVENFDDERTVQILSEHGVAATSESGPMQSRVRMRGEEFGGAASGTPELYFGDPDGIVVQLQDTSYCGGAGLLGEDCLATPEPAPSSGLLTLHEFNHFTLFVSDQPRSMAFYQSLFGMEIDTYQGALPVMRIGSGKQFLAMPAVPPLAGRIHHASLAVADFDVDRIFSVLEGYGLTVLEEASSANGPLQAYVTMRGSDRGGAAEGTPELYFTDPDGILIQLQDLSYCGGNGYLGDECGTVANPTGRNA</sequence>
<dbReference type="InterPro" id="IPR029068">
    <property type="entry name" value="Glyas_Bleomycin-R_OHBP_Dase"/>
</dbReference>
<dbReference type="InterPro" id="IPR004360">
    <property type="entry name" value="Glyas_Fos-R_dOase_dom"/>
</dbReference>
<dbReference type="PANTHER" id="PTHR21366">
    <property type="entry name" value="GLYOXALASE FAMILY PROTEIN"/>
    <property type="match status" value="1"/>
</dbReference>
<dbReference type="SUPFAM" id="SSF54593">
    <property type="entry name" value="Glyoxalase/Bleomycin resistance protein/Dihydroxybiphenyl dioxygenase"/>
    <property type="match status" value="2"/>
</dbReference>
<dbReference type="Pfam" id="PF00903">
    <property type="entry name" value="Glyoxalase"/>
    <property type="match status" value="2"/>
</dbReference>
<dbReference type="EMBL" id="NVUL01000044">
    <property type="protein sequence ID" value="PCI77586.1"/>
    <property type="molecule type" value="Genomic_DNA"/>
</dbReference>